<evidence type="ECO:0000313" key="3">
    <source>
        <dbReference type="EMBL" id="MEQ0559202.1"/>
    </source>
</evidence>
<sequence>MSDVSQPPKKSGWGELGHKWITAIAALVTALAGAGFFIGRTSARRTRSLRQPPQPRRRPSP</sequence>
<gene>
    <name evidence="3" type="ORF">ABJI51_08990</name>
</gene>
<organism evidence="3 4">
    <name type="scientific">Amycolatopsis melonis</name>
    <dbReference type="NCBI Taxonomy" id="3156488"/>
    <lineage>
        <taxon>Bacteria</taxon>
        <taxon>Bacillati</taxon>
        <taxon>Actinomycetota</taxon>
        <taxon>Actinomycetes</taxon>
        <taxon>Pseudonocardiales</taxon>
        <taxon>Pseudonocardiaceae</taxon>
        <taxon>Amycolatopsis</taxon>
    </lineage>
</organism>
<accession>A0ABV0LA78</accession>
<keyword evidence="4" id="KW-1185">Reference proteome</keyword>
<keyword evidence="2" id="KW-0472">Membrane</keyword>
<proteinExistence type="predicted"/>
<keyword evidence="2" id="KW-0812">Transmembrane</keyword>
<name>A0ABV0LA78_9PSEU</name>
<comment type="caution">
    <text evidence="3">The sequence shown here is derived from an EMBL/GenBank/DDBJ whole genome shotgun (WGS) entry which is preliminary data.</text>
</comment>
<feature type="region of interest" description="Disordered" evidence="1">
    <location>
        <begin position="41"/>
        <end position="61"/>
    </location>
</feature>
<evidence type="ECO:0000313" key="4">
    <source>
        <dbReference type="Proteomes" id="UP001440984"/>
    </source>
</evidence>
<keyword evidence="2" id="KW-1133">Transmembrane helix</keyword>
<feature type="transmembrane region" description="Helical" evidence="2">
    <location>
        <begin position="20"/>
        <end position="39"/>
    </location>
</feature>
<dbReference type="EMBL" id="JBDZYD010000003">
    <property type="protein sequence ID" value="MEQ0559202.1"/>
    <property type="molecule type" value="Genomic_DNA"/>
</dbReference>
<protein>
    <submittedName>
        <fullName evidence="3">Uncharacterized protein</fullName>
    </submittedName>
</protein>
<dbReference type="Proteomes" id="UP001440984">
    <property type="component" value="Unassembled WGS sequence"/>
</dbReference>
<evidence type="ECO:0000256" key="2">
    <source>
        <dbReference type="SAM" id="Phobius"/>
    </source>
</evidence>
<evidence type="ECO:0000256" key="1">
    <source>
        <dbReference type="SAM" id="MobiDB-lite"/>
    </source>
</evidence>
<reference evidence="3 4" key="1">
    <citation type="submission" date="2024-05" db="EMBL/GenBank/DDBJ databases">
        <authorList>
            <person name="Zhao H."/>
            <person name="Xu Y."/>
            <person name="Lin S."/>
            <person name="Spain J.C."/>
            <person name="Zhou N.-Y."/>
        </authorList>
    </citation>
    <scope>NUCLEOTIDE SEQUENCE [LARGE SCALE GENOMIC DNA]</scope>
    <source>
        <strain evidence="3 4">NEAU-NG30</strain>
    </source>
</reference>
<dbReference type="RefSeq" id="WP_348949092.1">
    <property type="nucleotide sequence ID" value="NZ_JBDZYD010000003.1"/>
</dbReference>